<name>A0A250IZJ7_9BACT</name>
<evidence type="ECO:0000313" key="2">
    <source>
        <dbReference type="Proteomes" id="UP000217257"/>
    </source>
</evidence>
<dbReference type="KEGG" id="cfus:CYFUS_002566"/>
<dbReference type="RefSeq" id="WP_198316564.1">
    <property type="nucleotide sequence ID" value="NZ_CP022098.1"/>
</dbReference>
<dbReference type="AlphaFoldDB" id="A0A250IZJ7"/>
<dbReference type="EMBL" id="CP022098">
    <property type="protein sequence ID" value="ATB37145.1"/>
    <property type="molecule type" value="Genomic_DNA"/>
</dbReference>
<dbReference type="Gene3D" id="3.40.190.80">
    <property type="match status" value="1"/>
</dbReference>
<evidence type="ECO:0000313" key="1">
    <source>
        <dbReference type="EMBL" id="ATB37145.1"/>
    </source>
</evidence>
<protein>
    <submittedName>
        <fullName evidence="1">Inositol-1-monophosphatase</fullName>
    </submittedName>
</protein>
<gene>
    <name evidence="1" type="ORF">CYFUS_002566</name>
</gene>
<sequence length="62" mass="6610">MEAFWQYSQVLSGLLSGALLVEEAGGRISDTHGRPWSFTSRDFLATASALHAASVEVLSTIA</sequence>
<dbReference type="Proteomes" id="UP000217257">
    <property type="component" value="Chromosome"/>
</dbReference>
<accession>A0A250IZJ7</accession>
<reference evidence="1 2" key="1">
    <citation type="submission" date="2017-06" db="EMBL/GenBank/DDBJ databases">
        <title>Sequencing and comparative analysis of myxobacterial genomes.</title>
        <authorList>
            <person name="Rupp O."/>
            <person name="Goesmann A."/>
            <person name="Sogaard-Andersen L."/>
        </authorList>
    </citation>
    <scope>NUCLEOTIDE SEQUENCE [LARGE SCALE GENOMIC DNA]</scope>
    <source>
        <strain evidence="1 2">DSM 52655</strain>
    </source>
</reference>
<dbReference type="SUPFAM" id="SSF56655">
    <property type="entry name" value="Carbohydrate phosphatase"/>
    <property type="match status" value="1"/>
</dbReference>
<proteinExistence type="predicted"/>
<organism evidence="1 2">
    <name type="scientific">Cystobacter fuscus</name>
    <dbReference type="NCBI Taxonomy" id="43"/>
    <lineage>
        <taxon>Bacteria</taxon>
        <taxon>Pseudomonadati</taxon>
        <taxon>Myxococcota</taxon>
        <taxon>Myxococcia</taxon>
        <taxon>Myxococcales</taxon>
        <taxon>Cystobacterineae</taxon>
        <taxon>Archangiaceae</taxon>
        <taxon>Cystobacter</taxon>
    </lineage>
</organism>